<organism evidence="3 4">
    <name type="scientific">Litorilinea aerophila</name>
    <dbReference type="NCBI Taxonomy" id="1204385"/>
    <lineage>
        <taxon>Bacteria</taxon>
        <taxon>Bacillati</taxon>
        <taxon>Chloroflexota</taxon>
        <taxon>Caldilineae</taxon>
        <taxon>Caldilineales</taxon>
        <taxon>Caldilineaceae</taxon>
        <taxon>Litorilinea</taxon>
    </lineage>
</organism>
<keyword evidence="4" id="KW-1185">Reference proteome</keyword>
<comment type="similarity">
    <text evidence="1">Belongs to the carbon-nitrogen hydrolase superfamily. NIT1/NIT2 family.</text>
</comment>
<dbReference type="Pfam" id="PF00795">
    <property type="entry name" value="CN_hydrolase"/>
    <property type="match status" value="1"/>
</dbReference>
<dbReference type="EMBL" id="VIGC01000027">
    <property type="protein sequence ID" value="TQE94177.1"/>
    <property type="molecule type" value="Genomic_DNA"/>
</dbReference>
<dbReference type="SUPFAM" id="SSF56317">
    <property type="entry name" value="Carbon-nitrogen hydrolase"/>
    <property type="match status" value="1"/>
</dbReference>
<dbReference type="PANTHER" id="PTHR23088:SF27">
    <property type="entry name" value="DEAMINATED GLUTATHIONE AMIDASE"/>
    <property type="match status" value="1"/>
</dbReference>
<gene>
    <name evidence="3" type="ORF">FKZ61_18205</name>
</gene>
<comment type="caution">
    <text evidence="3">The sequence shown here is derived from an EMBL/GenBank/DDBJ whole genome shotgun (WGS) entry which is preliminary data.</text>
</comment>
<reference evidence="3 4" key="1">
    <citation type="submission" date="2019-06" db="EMBL/GenBank/DDBJ databases">
        <title>Genome sequence of Litorilinea aerophila BAA-2444.</title>
        <authorList>
            <person name="Maclea K.S."/>
            <person name="Maurais E.G."/>
            <person name="Iannazzi L.C."/>
        </authorList>
    </citation>
    <scope>NUCLEOTIDE SEQUENCE [LARGE SCALE GENOMIC DNA]</scope>
    <source>
        <strain evidence="3 4">ATCC BAA-2444</strain>
    </source>
</reference>
<proteinExistence type="inferred from homology"/>
<dbReference type="AlphaFoldDB" id="A0A540VBN4"/>
<dbReference type="PROSITE" id="PS50263">
    <property type="entry name" value="CN_HYDROLASE"/>
    <property type="match status" value="1"/>
</dbReference>
<dbReference type="InterPro" id="IPR001110">
    <property type="entry name" value="UPF0012_CS"/>
</dbReference>
<dbReference type="FunCoup" id="A0A540VBN4">
    <property type="interactions" value="471"/>
</dbReference>
<dbReference type="InterPro" id="IPR036526">
    <property type="entry name" value="C-N_Hydrolase_sf"/>
</dbReference>
<name>A0A540VBN4_9CHLR</name>
<dbReference type="InParanoid" id="A0A540VBN4"/>
<dbReference type="Gene3D" id="3.60.110.10">
    <property type="entry name" value="Carbon-nitrogen hydrolase"/>
    <property type="match status" value="1"/>
</dbReference>
<protein>
    <submittedName>
        <fullName evidence="3">Carbon-nitrogen family hydrolase</fullName>
    </submittedName>
</protein>
<dbReference type="PROSITE" id="PS01227">
    <property type="entry name" value="UPF0012"/>
    <property type="match status" value="1"/>
</dbReference>
<dbReference type="CDD" id="cd07583">
    <property type="entry name" value="nitrilase_5"/>
    <property type="match status" value="1"/>
</dbReference>
<evidence type="ECO:0000313" key="3">
    <source>
        <dbReference type="EMBL" id="TQE94177.1"/>
    </source>
</evidence>
<accession>A0A540VBN4</accession>
<feature type="domain" description="CN hydrolase" evidence="2">
    <location>
        <begin position="1"/>
        <end position="235"/>
    </location>
</feature>
<keyword evidence="3" id="KW-0378">Hydrolase</keyword>
<dbReference type="GO" id="GO:0016787">
    <property type="term" value="F:hydrolase activity"/>
    <property type="evidence" value="ECO:0007669"/>
    <property type="project" value="UniProtKB-KW"/>
</dbReference>
<dbReference type="Proteomes" id="UP000317371">
    <property type="component" value="Unassembled WGS sequence"/>
</dbReference>
<dbReference type="OrthoDB" id="9811121at2"/>
<evidence type="ECO:0000313" key="4">
    <source>
        <dbReference type="Proteomes" id="UP000317371"/>
    </source>
</evidence>
<dbReference type="InterPro" id="IPR003010">
    <property type="entry name" value="C-N_Hydrolase"/>
</dbReference>
<evidence type="ECO:0000259" key="2">
    <source>
        <dbReference type="PROSITE" id="PS50263"/>
    </source>
</evidence>
<sequence>MDCRLGEPDENFARAAAFVAEAARRGSQLVVLPELWSTAYDLEHGERHAAPLARSPEAEGWFGRFAGLARDHGVWLCGSLLERGEDGRLYNCMPCYRPDGSLAGAYRKIHLFRLMEEEVYLAPGPEPVLLELPWGKTGLAICYDLRFPELFRRYALAGARLLILPAEWPHPRREHWRTLLRARAIENQCFVAACNRVGHSKGTDFFGASAVIDPWGATLVEGGEIETLLTVTVNLDLVDAVRKRIPVFADRRPELYAL</sequence>
<dbReference type="PANTHER" id="PTHR23088">
    <property type="entry name" value="NITRILASE-RELATED"/>
    <property type="match status" value="1"/>
</dbReference>
<evidence type="ECO:0000256" key="1">
    <source>
        <dbReference type="ARBA" id="ARBA00010613"/>
    </source>
</evidence>